<feature type="transmembrane region" description="Helical" evidence="5">
    <location>
        <begin position="214"/>
        <end position="238"/>
    </location>
</feature>
<evidence type="ECO:0000256" key="5">
    <source>
        <dbReference type="SAM" id="Phobius"/>
    </source>
</evidence>
<accession>A0A6A7AEU8</accession>
<dbReference type="SUPFAM" id="SSF144083">
    <property type="entry name" value="Magnesium transport protein CorA, transmembrane region"/>
    <property type="match status" value="1"/>
</dbReference>
<dbReference type="Gene3D" id="1.20.58.340">
    <property type="entry name" value="Magnesium transport protein CorA, transmembrane region"/>
    <property type="match status" value="1"/>
</dbReference>
<dbReference type="Proteomes" id="UP000799424">
    <property type="component" value="Unassembled WGS sequence"/>
</dbReference>
<dbReference type="AlphaFoldDB" id="A0A6A7AEU8"/>
<dbReference type="InterPro" id="IPR002523">
    <property type="entry name" value="MgTranspt_CorA/ZnTranspt_ZntB"/>
</dbReference>
<keyword evidence="3 5" id="KW-1133">Transmembrane helix</keyword>
<dbReference type="GO" id="GO:0016020">
    <property type="term" value="C:membrane"/>
    <property type="evidence" value="ECO:0007669"/>
    <property type="project" value="UniProtKB-SubCell"/>
</dbReference>
<keyword evidence="2 5" id="KW-0812">Transmembrane</keyword>
<evidence type="ECO:0000256" key="1">
    <source>
        <dbReference type="ARBA" id="ARBA00004141"/>
    </source>
</evidence>
<sequence>MPSHTISDGRTISNGRTISDGRTWFRILTKKVLKPEEGKTDEGKDYFWVLCIGAPQEVSTELNTLLTEPQPPTFELQDPLAMLRPLFDEVIKLCDGSTWRVTKLVRAIELNRKRRPDFEGLRNLARHTGHIVEVEQVAIETIEQLLSRQESNFKYLDSLTETYQMQAREYLLFQLQMMKSLRWRAQSTQARLEEEITLAYNMLASSDNAVMKSITLLTMTFLPATFISALFSTTFFSFEEDEWQLSHKFWIY</sequence>
<evidence type="ECO:0000256" key="3">
    <source>
        <dbReference type="ARBA" id="ARBA00022989"/>
    </source>
</evidence>
<organism evidence="6 7">
    <name type="scientific">Ophiobolus disseminans</name>
    <dbReference type="NCBI Taxonomy" id="1469910"/>
    <lineage>
        <taxon>Eukaryota</taxon>
        <taxon>Fungi</taxon>
        <taxon>Dikarya</taxon>
        <taxon>Ascomycota</taxon>
        <taxon>Pezizomycotina</taxon>
        <taxon>Dothideomycetes</taxon>
        <taxon>Pleosporomycetidae</taxon>
        <taxon>Pleosporales</taxon>
        <taxon>Pleosporineae</taxon>
        <taxon>Phaeosphaeriaceae</taxon>
        <taxon>Ophiobolus</taxon>
    </lineage>
</organism>
<keyword evidence="7" id="KW-1185">Reference proteome</keyword>
<evidence type="ECO:0000256" key="2">
    <source>
        <dbReference type="ARBA" id="ARBA00022692"/>
    </source>
</evidence>
<dbReference type="Pfam" id="PF01544">
    <property type="entry name" value="CorA"/>
    <property type="match status" value="1"/>
</dbReference>
<proteinExistence type="predicted"/>
<keyword evidence="4 5" id="KW-0472">Membrane</keyword>
<dbReference type="EMBL" id="MU006217">
    <property type="protein sequence ID" value="KAF2831831.1"/>
    <property type="molecule type" value="Genomic_DNA"/>
</dbReference>
<protein>
    <submittedName>
        <fullName evidence="6">Uncharacterized protein</fullName>
    </submittedName>
</protein>
<evidence type="ECO:0000313" key="7">
    <source>
        <dbReference type="Proteomes" id="UP000799424"/>
    </source>
</evidence>
<comment type="subcellular location">
    <subcellularLocation>
        <location evidence="1">Membrane</location>
        <topology evidence="1">Multi-pass membrane protein</topology>
    </subcellularLocation>
</comment>
<gene>
    <name evidence="6" type="ORF">CC86DRAFT_400620</name>
</gene>
<name>A0A6A7AEU8_9PLEO</name>
<reference evidence="6" key="1">
    <citation type="journal article" date="2020" name="Stud. Mycol.">
        <title>101 Dothideomycetes genomes: a test case for predicting lifestyles and emergence of pathogens.</title>
        <authorList>
            <person name="Haridas S."/>
            <person name="Albert R."/>
            <person name="Binder M."/>
            <person name="Bloem J."/>
            <person name="Labutti K."/>
            <person name="Salamov A."/>
            <person name="Andreopoulos B."/>
            <person name="Baker S."/>
            <person name="Barry K."/>
            <person name="Bills G."/>
            <person name="Bluhm B."/>
            <person name="Cannon C."/>
            <person name="Castanera R."/>
            <person name="Culley D."/>
            <person name="Daum C."/>
            <person name="Ezra D."/>
            <person name="Gonzalez J."/>
            <person name="Henrissat B."/>
            <person name="Kuo A."/>
            <person name="Liang C."/>
            <person name="Lipzen A."/>
            <person name="Lutzoni F."/>
            <person name="Magnuson J."/>
            <person name="Mondo S."/>
            <person name="Nolan M."/>
            <person name="Ohm R."/>
            <person name="Pangilinan J."/>
            <person name="Park H.-J."/>
            <person name="Ramirez L."/>
            <person name="Alfaro M."/>
            <person name="Sun H."/>
            <person name="Tritt A."/>
            <person name="Yoshinaga Y."/>
            <person name="Zwiers L.-H."/>
            <person name="Turgeon B."/>
            <person name="Goodwin S."/>
            <person name="Spatafora J."/>
            <person name="Crous P."/>
            <person name="Grigoriev I."/>
        </authorList>
    </citation>
    <scope>NUCLEOTIDE SEQUENCE</scope>
    <source>
        <strain evidence="6">CBS 113818</strain>
    </source>
</reference>
<evidence type="ECO:0000256" key="4">
    <source>
        <dbReference type="ARBA" id="ARBA00023136"/>
    </source>
</evidence>
<dbReference type="InterPro" id="IPR045863">
    <property type="entry name" value="CorA_TM1_TM2"/>
</dbReference>
<dbReference type="OrthoDB" id="5427271at2759"/>
<evidence type="ECO:0000313" key="6">
    <source>
        <dbReference type="EMBL" id="KAF2831831.1"/>
    </source>
</evidence>